<name>A0A9J6CI73_POLVA</name>
<organism evidence="3 4">
    <name type="scientific">Polypedilum vanderplanki</name>
    <name type="common">Sleeping chironomid midge</name>
    <dbReference type="NCBI Taxonomy" id="319348"/>
    <lineage>
        <taxon>Eukaryota</taxon>
        <taxon>Metazoa</taxon>
        <taxon>Ecdysozoa</taxon>
        <taxon>Arthropoda</taxon>
        <taxon>Hexapoda</taxon>
        <taxon>Insecta</taxon>
        <taxon>Pterygota</taxon>
        <taxon>Neoptera</taxon>
        <taxon>Endopterygota</taxon>
        <taxon>Diptera</taxon>
        <taxon>Nematocera</taxon>
        <taxon>Chironomoidea</taxon>
        <taxon>Chironomidae</taxon>
        <taxon>Chironominae</taxon>
        <taxon>Polypedilum</taxon>
        <taxon>Polypedilum</taxon>
    </lineage>
</organism>
<feature type="region of interest" description="Disordered" evidence="1">
    <location>
        <begin position="1"/>
        <end position="55"/>
    </location>
</feature>
<feature type="domain" description="ARF7 effector protein C-terminal" evidence="2">
    <location>
        <begin position="60"/>
        <end position="159"/>
    </location>
</feature>
<feature type="compositionally biased region" description="Low complexity" evidence="1">
    <location>
        <begin position="11"/>
        <end position="23"/>
    </location>
</feature>
<dbReference type="PANTHER" id="PTHR46536">
    <property type="entry name" value="ARL14 EFFECTOR PROTEIN"/>
    <property type="match status" value="1"/>
</dbReference>
<comment type="caution">
    <text evidence="3">The sequence shown here is derived from an EMBL/GenBank/DDBJ whole genome shotgun (WGS) entry which is preliminary data.</text>
</comment>
<reference evidence="3" key="1">
    <citation type="submission" date="2021-03" db="EMBL/GenBank/DDBJ databases">
        <title>Chromosome level genome of the anhydrobiotic midge Polypedilum vanderplanki.</title>
        <authorList>
            <person name="Yoshida Y."/>
            <person name="Kikawada T."/>
            <person name="Gusev O."/>
        </authorList>
    </citation>
    <scope>NUCLEOTIDE SEQUENCE</scope>
    <source>
        <strain evidence="3">NIAS01</strain>
        <tissue evidence="3">Whole body or cell culture</tissue>
    </source>
</reference>
<dbReference type="Proteomes" id="UP001107558">
    <property type="component" value="Chromosome 1"/>
</dbReference>
<gene>
    <name evidence="3" type="ORF">PVAND_010871</name>
</gene>
<dbReference type="InterPro" id="IPR029264">
    <property type="entry name" value="ARF7EP_C"/>
</dbReference>
<dbReference type="PANTHER" id="PTHR46536:SF3">
    <property type="entry name" value="ARF7 EFFECTOR PROTEIN C-TERMINAL DOMAIN-CONTAINING PROTEIN"/>
    <property type="match status" value="1"/>
</dbReference>
<dbReference type="EMBL" id="JADBJN010000001">
    <property type="protein sequence ID" value="KAG5681435.1"/>
    <property type="molecule type" value="Genomic_DNA"/>
</dbReference>
<dbReference type="OrthoDB" id="5984406at2759"/>
<feature type="compositionally biased region" description="Polar residues" evidence="1">
    <location>
        <begin position="44"/>
        <end position="53"/>
    </location>
</feature>
<proteinExistence type="predicted"/>
<evidence type="ECO:0000313" key="4">
    <source>
        <dbReference type="Proteomes" id="UP001107558"/>
    </source>
</evidence>
<evidence type="ECO:0000259" key="2">
    <source>
        <dbReference type="Pfam" id="PF14949"/>
    </source>
</evidence>
<accession>A0A9J6CI73</accession>
<evidence type="ECO:0000256" key="1">
    <source>
        <dbReference type="SAM" id="MobiDB-lite"/>
    </source>
</evidence>
<evidence type="ECO:0000313" key="3">
    <source>
        <dbReference type="EMBL" id="KAG5681435.1"/>
    </source>
</evidence>
<protein>
    <recommendedName>
        <fullName evidence="2">ARF7 effector protein C-terminal domain-containing protein</fullName>
    </recommendedName>
</protein>
<keyword evidence="4" id="KW-1185">Reference proteome</keyword>
<dbReference type="Pfam" id="PF14949">
    <property type="entry name" value="ARF7EP_C"/>
    <property type="match status" value="1"/>
</dbReference>
<dbReference type="AlphaFoldDB" id="A0A9J6CI73"/>
<sequence length="175" mass="19587">MSSSANTIVLSDDSSNDSSSASSKPQAQAVRPTKNIAVKRGMPNPQSQSQAQVTVPMKSKRDLEVINSSSNFLDNFNPLTSRREKNKRKQFVGPKVVTKKYYTPLYDEQGRLKSTNQDVCDCFDVLCAGCHFPCYYCNSQKCASKCRNNRRFMYEAIEYDGKDTVLTNPLLANST</sequence>